<dbReference type="InterPro" id="IPR007387">
    <property type="entry name" value="TRAP_DctQ"/>
</dbReference>
<evidence type="ECO:0000313" key="12">
    <source>
        <dbReference type="Proteomes" id="UP000283786"/>
    </source>
</evidence>
<feature type="transmembrane region" description="Helical" evidence="9">
    <location>
        <begin position="90"/>
        <end position="113"/>
    </location>
</feature>
<dbReference type="OrthoDB" id="9794346at2"/>
<dbReference type="EMBL" id="CP060436">
    <property type="protein sequence ID" value="QPM92153.1"/>
    <property type="molecule type" value="Genomic_DNA"/>
</dbReference>
<keyword evidence="2 9" id="KW-0813">Transport</keyword>
<evidence type="ECO:0000256" key="9">
    <source>
        <dbReference type="RuleBase" id="RU369079"/>
    </source>
</evidence>
<organism evidence="11 12">
    <name type="scientific">Pseudooceanicola algae</name>
    <dbReference type="NCBI Taxonomy" id="1537215"/>
    <lineage>
        <taxon>Bacteria</taxon>
        <taxon>Pseudomonadati</taxon>
        <taxon>Pseudomonadota</taxon>
        <taxon>Alphaproteobacteria</taxon>
        <taxon>Rhodobacterales</taxon>
        <taxon>Paracoccaceae</taxon>
        <taxon>Pseudooceanicola</taxon>
    </lineage>
</organism>
<dbReference type="PANTHER" id="PTHR35011">
    <property type="entry name" value="2,3-DIKETO-L-GULONATE TRAP TRANSPORTER SMALL PERMEASE PROTEIN YIAM"/>
    <property type="match status" value="1"/>
</dbReference>
<dbReference type="InterPro" id="IPR055348">
    <property type="entry name" value="DctQ"/>
</dbReference>
<evidence type="ECO:0000256" key="4">
    <source>
        <dbReference type="ARBA" id="ARBA00022519"/>
    </source>
</evidence>
<comment type="similarity">
    <text evidence="8 9">Belongs to the TRAP transporter small permease family.</text>
</comment>
<evidence type="ECO:0000256" key="6">
    <source>
        <dbReference type="ARBA" id="ARBA00022989"/>
    </source>
</evidence>
<evidence type="ECO:0000256" key="1">
    <source>
        <dbReference type="ARBA" id="ARBA00004429"/>
    </source>
</evidence>
<evidence type="ECO:0000256" key="3">
    <source>
        <dbReference type="ARBA" id="ARBA00022475"/>
    </source>
</evidence>
<evidence type="ECO:0000256" key="2">
    <source>
        <dbReference type="ARBA" id="ARBA00022448"/>
    </source>
</evidence>
<comment type="subcellular location">
    <subcellularLocation>
        <location evidence="1 9">Cell inner membrane</location>
        <topology evidence="1 9">Multi-pass membrane protein</topology>
    </subcellularLocation>
</comment>
<keyword evidence="6 9" id="KW-1133">Transmembrane helix</keyword>
<evidence type="ECO:0000256" key="7">
    <source>
        <dbReference type="ARBA" id="ARBA00023136"/>
    </source>
</evidence>
<proteinExistence type="inferred from homology"/>
<evidence type="ECO:0000313" key="11">
    <source>
        <dbReference type="EMBL" id="QPM92153.1"/>
    </source>
</evidence>
<keyword evidence="4 9" id="KW-0997">Cell inner membrane</keyword>
<comment type="subunit">
    <text evidence="9">The complex comprises the extracytoplasmic solute receptor protein and the two transmembrane proteins.</text>
</comment>
<keyword evidence="12" id="KW-1185">Reference proteome</keyword>
<feature type="transmembrane region" description="Helical" evidence="9">
    <location>
        <begin position="21"/>
        <end position="38"/>
    </location>
</feature>
<reference evidence="11 12" key="1">
    <citation type="submission" date="2020-08" db="EMBL/GenBank/DDBJ databases">
        <title>Genome sequence of Rhodobacteraceae bacterium Lw-13e.</title>
        <authorList>
            <person name="Poehlein A."/>
            <person name="Wolter L."/>
            <person name="Daniel R."/>
            <person name="Brinkhoff T."/>
        </authorList>
    </citation>
    <scope>NUCLEOTIDE SEQUENCE [LARGE SCALE GENOMIC DNA]</scope>
    <source>
        <strain evidence="11 12">Lw-13e</strain>
    </source>
</reference>
<comment type="function">
    <text evidence="9">Part of the tripartite ATP-independent periplasmic (TRAP) transport system.</text>
</comment>
<evidence type="ECO:0000256" key="8">
    <source>
        <dbReference type="ARBA" id="ARBA00038436"/>
    </source>
</evidence>
<evidence type="ECO:0000256" key="5">
    <source>
        <dbReference type="ARBA" id="ARBA00022692"/>
    </source>
</evidence>
<keyword evidence="5 9" id="KW-0812">Transmembrane</keyword>
<dbReference type="PANTHER" id="PTHR35011:SF4">
    <property type="entry name" value="SLL1102 PROTEIN"/>
    <property type="match status" value="1"/>
</dbReference>
<dbReference type="KEGG" id="palw:PSAL_034160"/>
<dbReference type="Pfam" id="PF04290">
    <property type="entry name" value="DctQ"/>
    <property type="match status" value="1"/>
</dbReference>
<feature type="domain" description="Tripartite ATP-independent periplasmic transporters DctQ component" evidence="10">
    <location>
        <begin position="29"/>
        <end position="189"/>
    </location>
</feature>
<feature type="transmembrane region" description="Helical" evidence="9">
    <location>
        <begin position="50"/>
        <end position="69"/>
    </location>
</feature>
<gene>
    <name evidence="11" type="ORF">PSAL_034160</name>
</gene>
<keyword evidence="7 9" id="KW-0472">Membrane</keyword>
<dbReference type="AlphaFoldDB" id="A0A418SI45"/>
<sequence length="197" mass="22407">MTALRGYIRWIDGMNWLIGRITMFGLFILMGILLWSSVSKTFFLPSLWTLETAQFVMVAYYILGGPYSIQLGSNVRMDLIYSELSDRRKAWFDAFTVFFLIFYLGVMIYGGLASLAYSLGNFMGAPLPFFGKLIWAFVTGGAEGASDVIGYVERSSSSWRPIMWPIKLITCIGLFLMLLQVLSEFFKDILRLRGETI</sequence>
<evidence type="ECO:0000259" key="10">
    <source>
        <dbReference type="Pfam" id="PF04290"/>
    </source>
</evidence>
<accession>A0A418SI45</accession>
<protein>
    <recommendedName>
        <fullName evidence="9">TRAP transporter small permease protein</fullName>
    </recommendedName>
</protein>
<feature type="transmembrane region" description="Helical" evidence="9">
    <location>
        <begin position="164"/>
        <end position="182"/>
    </location>
</feature>
<dbReference type="RefSeq" id="WP_119838762.1">
    <property type="nucleotide sequence ID" value="NZ_CP060436.1"/>
</dbReference>
<dbReference type="GO" id="GO:0022857">
    <property type="term" value="F:transmembrane transporter activity"/>
    <property type="evidence" value="ECO:0007669"/>
    <property type="project" value="UniProtKB-UniRule"/>
</dbReference>
<dbReference type="GO" id="GO:0005886">
    <property type="term" value="C:plasma membrane"/>
    <property type="evidence" value="ECO:0007669"/>
    <property type="project" value="UniProtKB-SubCell"/>
</dbReference>
<keyword evidence="3" id="KW-1003">Cell membrane</keyword>
<dbReference type="Proteomes" id="UP000283786">
    <property type="component" value="Chromosome"/>
</dbReference>
<name>A0A418SI45_9RHOB</name>